<dbReference type="OrthoDB" id="578605at2"/>
<evidence type="ECO:0000256" key="1">
    <source>
        <dbReference type="SAM" id="SignalP"/>
    </source>
</evidence>
<feature type="chain" id="PRO_5019346069" evidence="1">
    <location>
        <begin position="26"/>
        <end position="156"/>
    </location>
</feature>
<evidence type="ECO:0000313" key="3">
    <source>
        <dbReference type="Proteomes" id="UP000288096"/>
    </source>
</evidence>
<dbReference type="RefSeq" id="WP_124328414.1">
    <property type="nucleotide sequence ID" value="NZ_BEXT01000001.1"/>
</dbReference>
<sequence>MIPTARLFRYAVLILCLAFVLPALAETVPPAASANGKYQGLIQILHCPQDSAKYGNFNDYGHWGGGSWHGQQGKAGYWVYVYPTWYVWANTMPPIASANGKYGNLIQTITCPGDAAKYGEFHDYGYWGGGPWCGQQGKAGYWVWVKPSWYVWSRKN</sequence>
<keyword evidence="1" id="KW-0732">Signal</keyword>
<evidence type="ECO:0000313" key="2">
    <source>
        <dbReference type="EMBL" id="GBC61084.1"/>
    </source>
</evidence>
<organism evidence="2 3">
    <name type="scientific">Desulfonema ishimotonii</name>
    <dbReference type="NCBI Taxonomy" id="45657"/>
    <lineage>
        <taxon>Bacteria</taxon>
        <taxon>Pseudomonadati</taxon>
        <taxon>Thermodesulfobacteriota</taxon>
        <taxon>Desulfobacteria</taxon>
        <taxon>Desulfobacterales</taxon>
        <taxon>Desulfococcaceae</taxon>
        <taxon>Desulfonema</taxon>
    </lineage>
</organism>
<keyword evidence="3" id="KW-1185">Reference proteome</keyword>
<reference evidence="3" key="2">
    <citation type="submission" date="2019-01" db="EMBL/GenBank/DDBJ databases">
        <title>Genome sequence of Desulfonema ishimotonii strain Tokyo 01.</title>
        <authorList>
            <person name="Fukui M."/>
        </authorList>
    </citation>
    <scope>NUCLEOTIDE SEQUENCE [LARGE SCALE GENOMIC DNA]</scope>
    <source>
        <strain evidence="3">Tokyo 01</strain>
    </source>
</reference>
<feature type="signal peptide" evidence="1">
    <location>
        <begin position="1"/>
        <end position="25"/>
    </location>
</feature>
<accession>A0A401FVW6</accession>
<protein>
    <submittedName>
        <fullName evidence="2">Uncharacterized protein</fullName>
    </submittedName>
</protein>
<comment type="caution">
    <text evidence="2">The sequence shown here is derived from an EMBL/GenBank/DDBJ whole genome shotgun (WGS) entry which is preliminary data.</text>
</comment>
<dbReference type="EMBL" id="BEXT01000001">
    <property type="protein sequence ID" value="GBC61084.1"/>
    <property type="molecule type" value="Genomic_DNA"/>
</dbReference>
<dbReference type="AlphaFoldDB" id="A0A401FVW6"/>
<name>A0A401FVW6_9BACT</name>
<gene>
    <name evidence="2" type="ORF">DENIS_2044</name>
</gene>
<reference evidence="3" key="1">
    <citation type="submission" date="2017-11" db="EMBL/GenBank/DDBJ databases">
        <authorList>
            <person name="Watanabe M."/>
            <person name="Kojima H."/>
        </authorList>
    </citation>
    <scope>NUCLEOTIDE SEQUENCE [LARGE SCALE GENOMIC DNA]</scope>
    <source>
        <strain evidence="3">Tokyo 01</strain>
    </source>
</reference>
<dbReference type="Proteomes" id="UP000288096">
    <property type="component" value="Unassembled WGS sequence"/>
</dbReference>
<proteinExistence type="predicted"/>